<evidence type="ECO:0000313" key="3">
    <source>
        <dbReference type="Proteomes" id="UP000030401"/>
    </source>
</evidence>
<organism evidence="2 3">
    <name type="scientific">Pontibacillus litoralis JSM 072002</name>
    <dbReference type="NCBI Taxonomy" id="1385512"/>
    <lineage>
        <taxon>Bacteria</taxon>
        <taxon>Bacillati</taxon>
        <taxon>Bacillota</taxon>
        <taxon>Bacilli</taxon>
        <taxon>Bacillales</taxon>
        <taxon>Bacillaceae</taxon>
        <taxon>Pontibacillus</taxon>
    </lineage>
</organism>
<feature type="region of interest" description="Disordered" evidence="1">
    <location>
        <begin position="1"/>
        <end position="84"/>
    </location>
</feature>
<name>A0A0A5G9F3_9BACI</name>
<proteinExistence type="predicted"/>
<dbReference type="Proteomes" id="UP000030401">
    <property type="component" value="Unassembled WGS sequence"/>
</dbReference>
<dbReference type="InterPro" id="IPR025439">
    <property type="entry name" value="Spore_coat_CotO"/>
</dbReference>
<evidence type="ECO:0000313" key="2">
    <source>
        <dbReference type="EMBL" id="KGX87808.1"/>
    </source>
</evidence>
<dbReference type="eggNOG" id="ENOG503386N">
    <property type="taxonomic scope" value="Bacteria"/>
</dbReference>
<dbReference type="Pfam" id="PF14153">
    <property type="entry name" value="Spore_coat_CotO"/>
    <property type="match status" value="1"/>
</dbReference>
<protein>
    <recommendedName>
        <fullName evidence="4">Spore coat protein CotO</fullName>
    </recommendedName>
</protein>
<keyword evidence="3" id="KW-1185">Reference proteome</keyword>
<gene>
    <name evidence="2" type="ORF">N784_13895</name>
</gene>
<feature type="region of interest" description="Disordered" evidence="1">
    <location>
        <begin position="103"/>
        <end position="131"/>
    </location>
</feature>
<dbReference type="EMBL" id="AVPG01000005">
    <property type="protein sequence ID" value="KGX87808.1"/>
    <property type="molecule type" value="Genomic_DNA"/>
</dbReference>
<accession>A0A0A5G9F3</accession>
<evidence type="ECO:0000256" key="1">
    <source>
        <dbReference type="SAM" id="MobiDB-lite"/>
    </source>
</evidence>
<feature type="compositionally biased region" description="Polar residues" evidence="1">
    <location>
        <begin position="18"/>
        <end position="37"/>
    </location>
</feature>
<dbReference type="OrthoDB" id="2970540at2"/>
<dbReference type="AlphaFoldDB" id="A0A0A5G9F3"/>
<dbReference type="RefSeq" id="WP_036833072.1">
    <property type="nucleotide sequence ID" value="NZ_AVPG01000005.1"/>
</dbReference>
<feature type="compositionally biased region" description="Basic and acidic residues" evidence="1">
    <location>
        <begin position="112"/>
        <end position="129"/>
    </location>
</feature>
<dbReference type="STRING" id="1385512.N784_13895"/>
<evidence type="ECO:0008006" key="4">
    <source>
        <dbReference type="Google" id="ProtNLM"/>
    </source>
</evidence>
<sequence length="213" mass="25073">MARRRDKAKEPMLYITQPEFQSAQPNMQSTYRSSTNQKQKKSAIDTVNTAEKKRPTLERRKKRRLSFDLEIAQPMEKENDPFEDADDVQHDVEVLQPDVDSSVDYEEEEHTDEIVTKEEATSVSKEDKTNTTLNNRKRRKSFKDMNVEDKVNYFLDLPPQVPRMKCEVVTEEDTYRGWIENCQDGVVQMKLVKRPFRADFPISSIQNIYLRGF</sequence>
<comment type="caution">
    <text evidence="2">The sequence shown here is derived from an EMBL/GenBank/DDBJ whole genome shotgun (WGS) entry which is preliminary data.</text>
</comment>
<reference evidence="2 3" key="1">
    <citation type="submission" date="2013-08" db="EMBL/GenBank/DDBJ databases">
        <authorList>
            <person name="Huang J."/>
            <person name="Wang G."/>
        </authorList>
    </citation>
    <scope>NUCLEOTIDE SEQUENCE [LARGE SCALE GENOMIC DNA]</scope>
    <source>
        <strain evidence="2 3">JSM 072002</strain>
    </source>
</reference>